<dbReference type="Proteomes" id="UP000294489">
    <property type="component" value="Unassembled WGS sequence"/>
</dbReference>
<name>A0A4V3GSH6_9GAMM</name>
<keyword evidence="1" id="KW-1133">Transmembrane helix</keyword>
<keyword evidence="1" id="KW-0472">Membrane</keyword>
<evidence type="ECO:0000313" key="2">
    <source>
        <dbReference type="EMBL" id="TDX22933.1"/>
    </source>
</evidence>
<keyword evidence="1" id="KW-0812">Transmembrane</keyword>
<dbReference type="AlphaFoldDB" id="A0A4V3GSH6"/>
<dbReference type="EMBL" id="SOEC01000026">
    <property type="protein sequence ID" value="TDX22933.1"/>
    <property type="molecule type" value="Genomic_DNA"/>
</dbReference>
<evidence type="ECO:0000256" key="1">
    <source>
        <dbReference type="SAM" id="Phobius"/>
    </source>
</evidence>
<feature type="transmembrane region" description="Helical" evidence="1">
    <location>
        <begin position="9"/>
        <end position="30"/>
    </location>
</feature>
<accession>A0A4V3GSH6</accession>
<organism evidence="2 3">
    <name type="scientific">Modicisalibacter xianhensis</name>
    <dbReference type="NCBI Taxonomy" id="442341"/>
    <lineage>
        <taxon>Bacteria</taxon>
        <taxon>Pseudomonadati</taxon>
        <taxon>Pseudomonadota</taxon>
        <taxon>Gammaproteobacteria</taxon>
        <taxon>Oceanospirillales</taxon>
        <taxon>Halomonadaceae</taxon>
        <taxon>Modicisalibacter</taxon>
    </lineage>
</organism>
<protein>
    <submittedName>
        <fullName evidence="2">Uncharacterized protein</fullName>
    </submittedName>
</protein>
<reference evidence="2 3" key="1">
    <citation type="submission" date="2019-03" db="EMBL/GenBank/DDBJ databases">
        <title>Freshwater and sediment microbial communities from various areas in North America, analyzing microbe dynamics in response to fracking.</title>
        <authorList>
            <person name="Lamendella R."/>
        </authorList>
    </citation>
    <scope>NUCLEOTIDE SEQUENCE [LARGE SCALE GENOMIC DNA]</scope>
    <source>
        <strain evidence="2 3">6_TX</strain>
    </source>
</reference>
<proteinExistence type="predicted"/>
<comment type="caution">
    <text evidence="2">The sequence shown here is derived from an EMBL/GenBank/DDBJ whole genome shotgun (WGS) entry which is preliminary data.</text>
</comment>
<gene>
    <name evidence="2" type="ORF">DFO67_1263</name>
</gene>
<evidence type="ECO:0000313" key="3">
    <source>
        <dbReference type="Proteomes" id="UP000294489"/>
    </source>
</evidence>
<sequence>MSTLKGSRLFWSEAISSFLYFYPFSLLGHISH</sequence>